<dbReference type="AlphaFoldDB" id="A0AAW1UH27"/>
<accession>A0AAW1UH27</accession>
<feature type="region of interest" description="Disordered" evidence="1">
    <location>
        <begin position="138"/>
        <end position="160"/>
    </location>
</feature>
<gene>
    <name evidence="2" type="ORF">WA026_010274</name>
</gene>
<reference evidence="2 3" key="1">
    <citation type="submission" date="2023-03" db="EMBL/GenBank/DDBJ databases">
        <title>Genome insight into feeding habits of ladybird beetles.</title>
        <authorList>
            <person name="Li H.-S."/>
            <person name="Huang Y.-H."/>
            <person name="Pang H."/>
        </authorList>
    </citation>
    <scope>NUCLEOTIDE SEQUENCE [LARGE SCALE GENOMIC DNA]</scope>
    <source>
        <strain evidence="2">SYSU_2023b</strain>
        <tissue evidence="2">Whole body</tissue>
    </source>
</reference>
<evidence type="ECO:0000313" key="3">
    <source>
        <dbReference type="Proteomes" id="UP001431783"/>
    </source>
</evidence>
<dbReference type="EMBL" id="JARQZJ010000064">
    <property type="protein sequence ID" value="KAK9880395.1"/>
    <property type="molecule type" value="Genomic_DNA"/>
</dbReference>
<dbReference type="Proteomes" id="UP001431783">
    <property type="component" value="Unassembled WGS sequence"/>
</dbReference>
<proteinExistence type="predicted"/>
<name>A0AAW1UH27_9CUCU</name>
<feature type="compositionally biased region" description="Low complexity" evidence="1">
    <location>
        <begin position="56"/>
        <end position="80"/>
    </location>
</feature>
<feature type="region of interest" description="Disordered" evidence="1">
    <location>
        <begin position="1"/>
        <end position="90"/>
    </location>
</feature>
<comment type="caution">
    <text evidence="2">The sequence shown here is derived from an EMBL/GenBank/DDBJ whole genome shotgun (WGS) entry which is preliminary data.</text>
</comment>
<sequence length="160" mass="16849">MSGGDSSGDSSDGENGEGDNPLQIFIPPEISLKTSKSSPENCHPPAKTSRLSNDLNPTTTFSTTNTSTNNKTTPSTSTNSNPPPLISPLVYQTPQGMMYAQSNGGGVLFSLAQTDPNSSQPQFITIPLSMVSTNGQGELDLSKRKLPNSSLKDEELDSIS</sequence>
<evidence type="ECO:0000256" key="1">
    <source>
        <dbReference type="SAM" id="MobiDB-lite"/>
    </source>
</evidence>
<evidence type="ECO:0000313" key="2">
    <source>
        <dbReference type="EMBL" id="KAK9880395.1"/>
    </source>
</evidence>
<organism evidence="2 3">
    <name type="scientific">Henosepilachna vigintioctopunctata</name>
    <dbReference type="NCBI Taxonomy" id="420089"/>
    <lineage>
        <taxon>Eukaryota</taxon>
        <taxon>Metazoa</taxon>
        <taxon>Ecdysozoa</taxon>
        <taxon>Arthropoda</taxon>
        <taxon>Hexapoda</taxon>
        <taxon>Insecta</taxon>
        <taxon>Pterygota</taxon>
        <taxon>Neoptera</taxon>
        <taxon>Endopterygota</taxon>
        <taxon>Coleoptera</taxon>
        <taxon>Polyphaga</taxon>
        <taxon>Cucujiformia</taxon>
        <taxon>Coccinelloidea</taxon>
        <taxon>Coccinellidae</taxon>
        <taxon>Epilachninae</taxon>
        <taxon>Epilachnini</taxon>
        <taxon>Henosepilachna</taxon>
    </lineage>
</organism>
<protein>
    <submittedName>
        <fullName evidence="2">Uncharacterized protein</fullName>
    </submittedName>
</protein>
<keyword evidence="3" id="KW-1185">Reference proteome</keyword>